<keyword evidence="1" id="KW-0732">Signal</keyword>
<dbReference type="SMART" id="SM00867">
    <property type="entry name" value="YceI"/>
    <property type="match status" value="1"/>
</dbReference>
<gene>
    <name evidence="3" type="ORF">FZO89_08870</name>
</gene>
<dbReference type="PANTHER" id="PTHR34406:SF2">
    <property type="entry name" value="PERIPLASMIC PROTEIN"/>
    <property type="match status" value="1"/>
</dbReference>
<feature type="domain" description="Lipid/polyisoprenoid-binding YceI-like" evidence="2">
    <location>
        <begin position="24"/>
        <end position="189"/>
    </location>
</feature>
<dbReference type="PANTHER" id="PTHR34406">
    <property type="entry name" value="PROTEIN YCEI"/>
    <property type="match status" value="1"/>
</dbReference>
<proteinExistence type="predicted"/>
<dbReference type="RefSeq" id="WP_149102913.1">
    <property type="nucleotide sequence ID" value="NZ_VTFT01000001.1"/>
</dbReference>
<comment type="caution">
    <text evidence="3">The sequence shown here is derived from an EMBL/GenBank/DDBJ whole genome shotgun (WGS) entry which is preliminary data.</text>
</comment>
<evidence type="ECO:0000259" key="2">
    <source>
        <dbReference type="SMART" id="SM00867"/>
    </source>
</evidence>
<organism evidence="3 4">
    <name type="scientific">Luteimonas viscosa</name>
    <dbReference type="NCBI Taxonomy" id="1132694"/>
    <lineage>
        <taxon>Bacteria</taxon>
        <taxon>Pseudomonadati</taxon>
        <taxon>Pseudomonadota</taxon>
        <taxon>Gammaproteobacteria</taxon>
        <taxon>Lysobacterales</taxon>
        <taxon>Lysobacteraceae</taxon>
        <taxon>Luteimonas</taxon>
    </lineage>
</organism>
<dbReference type="Gene3D" id="2.40.128.110">
    <property type="entry name" value="Lipid/polyisoprenoid-binding, YceI-like"/>
    <property type="match status" value="1"/>
</dbReference>
<feature type="chain" id="PRO_5022995301" evidence="1">
    <location>
        <begin position="21"/>
        <end position="198"/>
    </location>
</feature>
<reference evidence="3 4" key="1">
    <citation type="submission" date="2019-08" db="EMBL/GenBank/DDBJ databases">
        <title>Luteimonas viscosus sp. nov., isolated from soil of a sunflower field.</title>
        <authorList>
            <person name="Jianli Z."/>
            <person name="Ying Z."/>
        </authorList>
    </citation>
    <scope>NUCLEOTIDE SEQUENCE [LARGE SCALE GENOMIC DNA]</scope>
    <source>
        <strain evidence="3 4">XBU10</strain>
    </source>
</reference>
<evidence type="ECO:0000313" key="3">
    <source>
        <dbReference type="EMBL" id="TYT26364.1"/>
    </source>
</evidence>
<dbReference type="AlphaFoldDB" id="A0A5D4XQH1"/>
<sequence>MRGPAFATSVLLLAALPATAADTVYEIDPAHTFPSFEADHLGGLSVWRGKFNTTRGTVVLDRAASSGRIEVVVDTGSIDYGLDAMNAEARGAGFFDTATWPEATYAGTLAGFADGRPTRVDGELTLRGVTRPVTLEIRSFKCMPHPLHRRELCGADAFATIRRDEFGMSAGKDYGFDMAVDLRIQVEAVAVEPGKTTR</sequence>
<dbReference type="Pfam" id="PF04264">
    <property type="entry name" value="YceI"/>
    <property type="match status" value="1"/>
</dbReference>
<dbReference type="InterPro" id="IPR007372">
    <property type="entry name" value="Lipid/polyisoprenoid-bd_YceI"/>
</dbReference>
<name>A0A5D4XQH1_9GAMM</name>
<dbReference type="Proteomes" id="UP000324973">
    <property type="component" value="Unassembled WGS sequence"/>
</dbReference>
<dbReference type="EMBL" id="VTFT01000001">
    <property type="protein sequence ID" value="TYT26364.1"/>
    <property type="molecule type" value="Genomic_DNA"/>
</dbReference>
<protein>
    <submittedName>
        <fullName evidence="3">Polyisoprenoid-binding protein</fullName>
    </submittedName>
</protein>
<feature type="signal peptide" evidence="1">
    <location>
        <begin position="1"/>
        <end position="20"/>
    </location>
</feature>
<dbReference type="OrthoDB" id="9811006at2"/>
<accession>A0A5D4XQH1</accession>
<evidence type="ECO:0000313" key="4">
    <source>
        <dbReference type="Proteomes" id="UP000324973"/>
    </source>
</evidence>
<keyword evidence="4" id="KW-1185">Reference proteome</keyword>
<dbReference type="SUPFAM" id="SSF101874">
    <property type="entry name" value="YceI-like"/>
    <property type="match status" value="1"/>
</dbReference>
<evidence type="ECO:0000256" key="1">
    <source>
        <dbReference type="SAM" id="SignalP"/>
    </source>
</evidence>
<dbReference type="InterPro" id="IPR036761">
    <property type="entry name" value="TTHA0802/YceI-like_sf"/>
</dbReference>